<dbReference type="GO" id="GO:0042597">
    <property type="term" value="C:periplasmic space"/>
    <property type="evidence" value="ECO:0007669"/>
    <property type="project" value="UniProtKB-SubCell"/>
</dbReference>
<feature type="chain" id="PRO_5013409992" description="Outer-membrane lipoprotein carrier protein" evidence="10">
    <location>
        <begin position="23"/>
        <end position="218"/>
    </location>
</feature>
<dbReference type="SUPFAM" id="SSF89392">
    <property type="entry name" value="Prokaryotic lipoproteins and lipoprotein localization factors"/>
    <property type="match status" value="1"/>
</dbReference>
<keyword evidence="6 10" id="KW-0732">Signal</keyword>
<evidence type="ECO:0000256" key="5">
    <source>
        <dbReference type="ARBA" id="ARBA00022448"/>
    </source>
</evidence>
<comment type="subcellular location">
    <subcellularLocation>
        <location evidence="1 10">Periplasm</location>
    </subcellularLocation>
</comment>
<keyword evidence="9 10" id="KW-0143">Chaperone</keyword>
<keyword evidence="8 10" id="KW-0653">Protein transport</keyword>
<dbReference type="EMBL" id="MSYM01000018">
    <property type="protein sequence ID" value="OLP04993.1"/>
    <property type="molecule type" value="Genomic_DNA"/>
</dbReference>
<dbReference type="PANTHER" id="PTHR35869">
    <property type="entry name" value="OUTER-MEMBRANE LIPOPROTEIN CARRIER PROTEIN"/>
    <property type="match status" value="1"/>
</dbReference>
<dbReference type="InterPro" id="IPR004564">
    <property type="entry name" value="OM_lipoprot_carrier_LolA-like"/>
</dbReference>
<dbReference type="HAMAP" id="MF_00240">
    <property type="entry name" value="LolA"/>
    <property type="match status" value="1"/>
</dbReference>
<evidence type="ECO:0000256" key="6">
    <source>
        <dbReference type="ARBA" id="ARBA00022729"/>
    </source>
</evidence>
<evidence type="ECO:0000256" key="1">
    <source>
        <dbReference type="ARBA" id="ARBA00004418"/>
    </source>
</evidence>
<evidence type="ECO:0000313" key="12">
    <source>
        <dbReference type="Proteomes" id="UP000185911"/>
    </source>
</evidence>
<evidence type="ECO:0000256" key="4">
    <source>
        <dbReference type="ARBA" id="ARBA00014035"/>
    </source>
</evidence>
<sequence length="218" mass="23473" precursor="true">MQFKRFFLATTLIAATAGNTWATGLKSLEEFVKTVKTGQADFTQVVTSPAKDGRVPRVKKSSGQFEFSRPSRFKFTYVKPFAQTIVADGQTLWLYDQDLNQVTARLQSQVLGSTPAALIASAADLKALQADFALADAPDKDGLEWVVATPTATDGQLQTVRVGLKASANGAPTLEVLEILDSFGQRSVLSFSGFQVNPALPANAFDFKPPVGADILRQ</sequence>
<reference evidence="11 12" key="1">
    <citation type="submission" date="2017-01" db="EMBL/GenBank/DDBJ databases">
        <title>Genome sequence of Rhodoferax antarcticus ANT.BR, a psychrophilic purple nonsulfur bacterium from an Antarctic microbial mat.</title>
        <authorList>
            <person name="Baker J."/>
            <person name="Riester C."/>
            <person name="Skinner B."/>
            <person name="Newell A."/>
            <person name="Swingley W."/>
            <person name="Madigan M."/>
            <person name="Jung D."/>
            <person name="Asao M."/>
            <person name="Chen M."/>
            <person name="Loughlin P."/>
            <person name="Pan H."/>
            <person name="Lin S."/>
            <person name="Li N."/>
            <person name="Shaw J."/>
            <person name="Prado M."/>
            <person name="Sherman C."/>
            <person name="Li X."/>
            <person name="Tang J."/>
            <person name="Blankenship R."/>
            <person name="Zhao T."/>
            <person name="Touchman J."/>
            <person name="Sattley M."/>
        </authorList>
    </citation>
    <scope>NUCLEOTIDE SEQUENCE [LARGE SCALE GENOMIC DNA]</scope>
    <source>
        <strain evidence="11 12">ANT.BR</strain>
    </source>
</reference>
<dbReference type="GO" id="GO:0042953">
    <property type="term" value="P:lipoprotein transport"/>
    <property type="evidence" value="ECO:0007669"/>
    <property type="project" value="InterPro"/>
</dbReference>
<dbReference type="InterPro" id="IPR029046">
    <property type="entry name" value="LolA/LolB/LppX"/>
</dbReference>
<evidence type="ECO:0000256" key="9">
    <source>
        <dbReference type="ARBA" id="ARBA00023186"/>
    </source>
</evidence>
<gene>
    <name evidence="10" type="primary">lolA</name>
    <name evidence="11" type="ORF">BLL52_3813</name>
</gene>
<comment type="function">
    <text evidence="10">Participates in the translocation of lipoproteins from the inner membrane to the outer membrane. Only forms a complex with a lipoprotein if the residue after the N-terminal Cys is not an aspartate (The Asp acts as a targeting signal to indicate that the lipoprotein should stay in the inner membrane).</text>
</comment>
<dbReference type="CDD" id="cd16325">
    <property type="entry name" value="LolA"/>
    <property type="match status" value="1"/>
</dbReference>
<comment type="subunit">
    <text evidence="3 10">Monomer.</text>
</comment>
<dbReference type="Proteomes" id="UP000185911">
    <property type="component" value="Unassembled WGS sequence"/>
</dbReference>
<dbReference type="AlphaFoldDB" id="A0A1Q8YAI3"/>
<evidence type="ECO:0000256" key="3">
    <source>
        <dbReference type="ARBA" id="ARBA00011245"/>
    </source>
</evidence>
<proteinExistence type="inferred from homology"/>
<dbReference type="STRING" id="81479.RA876_12875"/>
<name>A0A1Q8YAI3_9BURK</name>
<dbReference type="RefSeq" id="WP_075588034.1">
    <property type="nucleotide sequence ID" value="NZ_MSYM01000018.1"/>
</dbReference>
<dbReference type="Gene3D" id="2.50.20.10">
    <property type="entry name" value="Lipoprotein localisation LolA/LolB/LppX"/>
    <property type="match status" value="1"/>
</dbReference>
<keyword evidence="12" id="KW-1185">Reference proteome</keyword>
<dbReference type="Pfam" id="PF03548">
    <property type="entry name" value="LolA"/>
    <property type="match status" value="1"/>
</dbReference>
<dbReference type="GO" id="GO:0044874">
    <property type="term" value="P:lipoprotein localization to outer membrane"/>
    <property type="evidence" value="ECO:0007669"/>
    <property type="project" value="UniProtKB-UniRule"/>
</dbReference>
<evidence type="ECO:0000256" key="10">
    <source>
        <dbReference type="HAMAP-Rule" id="MF_00240"/>
    </source>
</evidence>
<dbReference type="NCBIfam" id="TIGR00547">
    <property type="entry name" value="lolA"/>
    <property type="match status" value="1"/>
</dbReference>
<organism evidence="11 12">
    <name type="scientific">Rhodoferax antarcticus ANT.BR</name>
    <dbReference type="NCBI Taxonomy" id="1111071"/>
    <lineage>
        <taxon>Bacteria</taxon>
        <taxon>Pseudomonadati</taxon>
        <taxon>Pseudomonadota</taxon>
        <taxon>Betaproteobacteria</taxon>
        <taxon>Burkholderiales</taxon>
        <taxon>Comamonadaceae</taxon>
        <taxon>Rhodoferax</taxon>
    </lineage>
</organism>
<comment type="similarity">
    <text evidence="2 10">Belongs to the LolA family.</text>
</comment>
<dbReference type="InterPro" id="IPR018323">
    <property type="entry name" value="OM_lipoprot_carrier_LolA_Pbac"/>
</dbReference>
<protein>
    <recommendedName>
        <fullName evidence="4 10">Outer-membrane lipoprotein carrier protein</fullName>
    </recommendedName>
</protein>
<accession>A0A1Q8YAI3</accession>
<keyword evidence="7 10" id="KW-0574">Periplasm</keyword>
<dbReference type="PANTHER" id="PTHR35869:SF1">
    <property type="entry name" value="OUTER-MEMBRANE LIPOPROTEIN CARRIER PROTEIN"/>
    <property type="match status" value="1"/>
</dbReference>
<keyword evidence="5 10" id="KW-0813">Transport</keyword>
<evidence type="ECO:0000256" key="8">
    <source>
        <dbReference type="ARBA" id="ARBA00022927"/>
    </source>
</evidence>
<evidence type="ECO:0000256" key="7">
    <source>
        <dbReference type="ARBA" id="ARBA00022764"/>
    </source>
</evidence>
<feature type="signal peptide" evidence="10">
    <location>
        <begin position="1"/>
        <end position="22"/>
    </location>
</feature>
<evidence type="ECO:0000313" key="11">
    <source>
        <dbReference type="EMBL" id="OLP04993.1"/>
    </source>
</evidence>
<comment type="caution">
    <text evidence="11">The sequence shown here is derived from an EMBL/GenBank/DDBJ whole genome shotgun (WGS) entry which is preliminary data.</text>
</comment>
<evidence type="ECO:0000256" key="2">
    <source>
        <dbReference type="ARBA" id="ARBA00007615"/>
    </source>
</evidence>